<dbReference type="AlphaFoldDB" id="W6MHT7"/>
<dbReference type="EMBL" id="HG793126">
    <property type="protein sequence ID" value="CDK25363.1"/>
    <property type="molecule type" value="Genomic_DNA"/>
</dbReference>
<feature type="transmembrane region" description="Helical" evidence="1">
    <location>
        <begin position="403"/>
        <end position="429"/>
    </location>
</feature>
<evidence type="ECO:0000313" key="2">
    <source>
        <dbReference type="EMBL" id="CDK25363.1"/>
    </source>
</evidence>
<dbReference type="GO" id="GO:0042765">
    <property type="term" value="C:GPI-anchor transamidase complex"/>
    <property type="evidence" value="ECO:0007669"/>
    <property type="project" value="EnsemblFungi"/>
</dbReference>
<dbReference type="GeneID" id="34518763"/>
<keyword evidence="3" id="KW-1185">Reference proteome</keyword>
<keyword evidence="1" id="KW-0812">Transmembrane</keyword>
<evidence type="ECO:0000313" key="3">
    <source>
        <dbReference type="Proteomes" id="UP000019384"/>
    </source>
</evidence>
<dbReference type="PIRSF" id="PIRSF036762">
    <property type="entry name" value="GAA1"/>
    <property type="match status" value="1"/>
</dbReference>
<dbReference type="InterPro" id="IPR007246">
    <property type="entry name" value="Gaa1"/>
</dbReference>
<dbReference type="STRING" id="1382522.W6MHT7"/>
<dbReference type="Pfam" id="PF04114">
    <property type="entry name" value="Gaa1"/>
    <property type="match status" value="1"/>
</dbReference>
<feature type="transmembrane region" description="Helical" evidence="1">
    <location>
        <begin position="541"/>
        <end position="563"/>
    </location>
</feature>
<evidence type="ECO:0008006" key="4">
    <source>
        <dbReference type="Google" id="ProtNLM"/>
    </source>
</evidence>
<reference evidence="2" key="2">
    <citation type="submission" date="2014-02" db="EMBL/GenBank/DDBJ databases">
        <title>Complete DNA sequence of /Kuraishia capsulata/ illustrates novel genomic features among budding yeasts (/Saccharomycotina/).</title>
        <authorList>
            <person name="Morales L."/>
            <person name="Noel B."/>
            <person name="Porcel B."/>
            <person name="Marcet-Houben M."/>
            <person name="Hullo M-F."/>
            <person name="Sacerdot C."/>
            <person name="Tekaia F."/>
            <person name="Leh-Louis V."/>
            <person name="Despons L."/>
            <person name="Khanna V."/>
            <person name="Aury J-M."/>
            <person name="Barbe V."/>
            <person name="Couloux A."/>
            <person name="Labadie K."/>
            <person name="Pelletier E."/>
            <person name="Souciet J-L."/>
            <person name="Boekhout T."/>
            <person name="Gabaldon T."/>
            <person name="Wincker P."/>
            <person name="Dujon B."/>
        </authorList>
    </citation>
    <scope>NUCLEOTIDE SEQUENCE</scope>
    <source>
        <strain evidence="2">CBS 1993</strain>
    </source>
</reference>
<gene>
    <name evidence="2" type="ORF">KUCA_T00001332001</name>
</gene>
<reference evidence="2" key="1">
    <citation type="submission" date="2013-12" db="EMBL/GenBank/DDBJ databases">
        <authorList>
            <person name="Genoscope - CEA"/>
        </authorList>
    </citation>
    <scope>NUCLEOTIDE SEQUENCE</scope>
    <source>
        <strain evidence="2">CBS 1993</strain>
    </source>
</reference>
<dbReference type="RefSeq" id="XP_022457375.1">
    <property type="nucleotide sequence ID" value="XM_022603500.1"/>
</dbReference>
<dbReference type="Proteomes" id="UP000019384">
    <property type="component" value="Unassembled WGS sequence"/>
</dbReference>
<feature type="transmembrane region" description="Helical" evidence="1">
    <location>
        <begin position="622"/>
        <end position="641"/>
    </location>
</feature>
<name>W6MHT7_9ASCO</name>
<keyword evidence="1" id="KW-0472">Membrane</keyword>
<feature type="transmembrane region" description="Helical" evidence="1">
    <location>
        <begin position="491"/>
        <end position="521"/>
    </location>
</feature>
<sequence length="661" mass="74051">MPLLERVSRAIDQHGLIPKLVRQLPRFTMLLAILGVSWLFVLPLHGQYRITYISENALMPSQAYSFFRESEWNIVRGYREEVVRAFEEQDMTGKNELMTTWLDNIGYKVATHEINSNESVVYGIFHAPRGDDTEAMVLVAPWFTFDGEQNAGGVALTIALARYFYRMSIWSKNIIVVFPKNGQLSLRSWVEAYHTSLDKTAGSIESAVVLEYPSDADHLDYIELNYAGVNGQLPNLDLVNCAVFISEHEGFKVSLQQTPKGQLWARDYGSRLTVLLKSIFELSMTGLLKGGGNGCEAFSGWNIQAISLRAKKGADSHDITTFGRVVEAIFRSVNNLLEKFHQSFFFYLMLAPRNFVSIGTYLPSAVLISVGYALASLSAILTNNNRNNDLSQTLRLRSPNIDPIPLCVGFAIFFLIFTISTIFGVSMMYVAERYPYDNDNVDGYRKLTFTVIFSGVFFSFYASLAPSLSLSKETDDHKKFKAQVVRTLNALALFFLTVVLIGLLVVHFALSFTIGVCALPLAFISYGPQSSQSRAKLINSALLLISCPWSTILAAGVLSSVGFDLDMVRNIAQNFHLGTAREIVSALHFPSSLDYAEWQYLLDGPTEIFVGLISAYKHFQSWTWLAICYGWFTTWLCLWAISISDVTYGEEITELEAKPAK</sequence>
<dbReference type="PANTHER" id="PTHR13304">
    <property type="entry name" value="GLYCOSYLPHOSPHATIDYLINOSITOL ANCHOR ATTACHMENT 1 PROTEIN"/>
    <property type="match status" value="1"/>
</dbReference>
<dbReference type="GO" id="GO:0016255">
    <property type="term" value="P:attachment of GPI anchor to protein"/>
    <property type="evidence" value="ECO:0007669"/>
    <property type="project" value="EnsemblFungi"/>
</dbReference>
<dbReference type="PANTHER" id="PTHR13304:SF0">
    <property type="entry name" value="GLYCOSYLPHOSPHATIDYLINOSITOL ANCHOR ATTACHMENT 1 PROTEIN"/>
    <property type="match status" value="1"/>
</dbReference>
<feature type="transmembrane region" description="Helical" evidence="1">
    <location>
        <begin position="449"/>
        <end position="470"/>
    </location>
</feature>
<evidence type="ECO:0000256" key="1">
    <source>
        <dbReference type="SAM" id="Phobius"/>
    </source>
</evidence>
<dbReference type="OrthoDB" id="445301at2759"/>
<organism evidence="2 3">
    <name type="scientific">Kuraishia capsulata CBS 1993</name>
    <dbReference type="NCBI Taxonomy" id="1382522"/>
    <lineage>
        <taxon>Eukaryota</taxon>
        <taxon>Fungi</taxon>
        <taxon>Dikarya</taxon>
        <taxon>Ascomycota</taxon>
        <taxon>Saccharomycotina</taxon>
        <taxon>Pichiomycetes</taxon>
        <taxon>Pichiales</taxon>
        <taxon>Pichiaceae</taxon>
        <taxon>Kuraishia</taxon>
    </lineage>
</organism>
<feature type="transmembrane region" description="Helical" evidence="1">
    <location>
        <begin position="361"/>
        <end position="382"/>
    </location>
</feature>
<dbReference type="HOGENOM" id="CLU_007442_3_1_1"/>
<proteinExistence type="predicted"/>
<accession>W6MHT7</accession>
<keyword evidence="1" id="KW-1133">Transmembrane helix</keyword>
<protein>
    <recommendedName>
        <fullName evidence="4">GPI transamidase component GAA1</fullName>
    </recommendedName>
</protein>